<dbReference type="Pfam" id="PF00005">
    <property type="entry name" value="ABC_tran"/>
    <property type="match status" value="2"/>
</dbReference>
<dbReference type="InterPro" id="IPR003439">
    <property type="entry name" value="ABC_transporter-like_ATP-bd"/>
</dbReference>
<name>A0A0A3AL81_9PAST</name>
<keyword evidence="4" id="KW-0762">Sugar transport</keyword>
<dbReference type="InterPro" id="IPR017871">
    <property type="entry name" value="ABC_transporter-like_CS"/>
</dbReference>
<dbReference type="PANTHER" id="PTHR43790:SF3">
    <property type="entry name" value="D-ALLOSE IMPORT ATP-BINDING PROTEIN ALSA-RELATED"/>
    <property type="match status" value="1"/>
</dbReference>
<dbReference type="Gene3D" id="3.40.50.300">
    <property type="entry name" value="P-loop containing nucleotide triphosphate hydrolases"/>
    <property type="match status" value="2"/>
</dbReference>
<feature type="domain" description="ABC transporter" evidence="10">
    <location>
        <begin position="6"/>
        <end position="243"/>
    </location>
</feature>
<dbReference type="Proteomes" id="UP000030380">
    <property type="component" value="Unassembled WGS sequence"/>
</dbReference>
<evidence type="ECO:0000256" key="7">
    <source>
        <dbReference type="ARBA" id="ARBA00022840"/>
    </source>
</evidence>
<evidence type="ECO:0000256" key="5">
    <source>
        <dbReference type="ARBA" id="ARBA00022737"/>
    </source>
</evidence>
<evidence type="ECO:0000256" key="4">
    <source>
        <dbReference type="ARBA" id="ARBA00022597"/>
    </source>
</evidence>
<dbReference type="PANTHER" id="PTHR43790">
    <property type="entry name" value="CARBOHYDRATE TRANSPORT ATP-BINDING PROTEIN MG119-RELATED"/>
    <property type="match status" value="1"/>
</dbReference>
<dbReference type="InterPro" id="IPR050107">
    <property type="entry name" value="ABC_carbohydrate_import_ATPase"/>
</dbReference>
<dbReference type="GO" id="GO:0005886">
    <property type="term" value="C:plasma membrane"/>
    <property type="evidence" value="ECO:0007669"/>
    <property type="project" value="UniProtKB-SubCell"/>
</dbReference>
<comment type="caution">
    <text evidence="11">The sequence shown here is derived from an EMBL/GenBank/DDBJ whole genome shotgun (WGS) entry which is preliminary data.</text>
</comment>
<dbReference type="AlphaFoldDB" id="A0A0A3AL81"/>
<dbReference type="InterPro" id="IPR003593">
    <property type="entry name" value="AAA+_ATPase"/>
</dbReference>
<evidence type="ECO:0000313" key="12">
    <source>
        <dbReference type="Proteomes" id="UP000030380"/>
    </source>
</evidence>
<keyword evidence="2" id="KW-0813">Transport</keyword>
<dbReference type="PROSITE" id="PS50893">
    <property type="entry name" value="ABC_TRANSPORTER_2"/>
    <property type="match status" value="2"/>
</dbReference>
<keyword evidence="5" id="KW-0677">Repeat</keyword>
<evidence type="ECO:0000256" key="8">
    <source>
        <dbReference type="ARBA" id="ARBA00022967"/>
    </source>
</evidence>
<evidence type="ECO:0000313" key="11">
    <source>
        <dbReference type="EMBL" id="KGQ70086.1"/>
    </source>
</evidence>
<protein>
    <submittedName>
        <fullName evidence="11">ABC transporter</fullName>
    </submittedName>
</protein>
<evidence type="ECO:0000256" key="9">
    <source>
        <dbReference type="ARBA" id="ARBA00023136"/>
    </source>
</evidence>
<reference evidence="11 12" key="1">
    <citation type="submission" date="2014-11" db="EMBL/GenBank/DDBJ databases">
        <title>Draft genome sequence of Chelonobacter oris 1662T, associated with respiratory disease in Hermann's Tortoises.</title>
        <authorList>
            <person name="Kudirkiene E."/>
            <person name="Hansen M.J."/>
            <person name="Bojesen A.M."/>
        </authorList>
    </citation>
    <scope>NUCLEOTIDE SEQUENCE [LARGE SCALE GENOMIC DNA]</scope>
    <source>
        <strain evidence="11 12">1662</strain>
    </source>
</reference>
<dbReference type="SUPFAM" id="SSF52540">
    <property type="entry name" value="P-loop containing nucleoside triphosphate hydrolases"/>
    <property type="match status" value="2"/>
</dbReference>
<dbReference type="GO" id="GO:0005524">
    <property type="term" value="F:ATP binding"/>
    <property type="evidence" value="ECO:0007669"/>
    <property type="project" value="UniProtKB-KW"/>
</dbReference>
<evidence type="ECO:0000256" key="2">
    <source>
        <dbReference type="ARBA" id="ARBA00022448"/>
    </source>
</evidence>
<dbReference type="FunFam" id="3.40.50.300:FF:000127">
    <property type="entry name" value="Ribose import ATP-binding protein RbsA"/>
    <property type="match status" value="1"/>
</dbReference>
<dbReference type="CDD" id="cd03216">
    <property type="entry name" value="ABC_Carb_Monos_I"/>
    <property type="match status" value="1"/>
</dbReference>
<dbReference type="STRING" id="505317.OA57_08480"/>
<dbReference type="InterPro" id="IPR027417">
    <property type="entry name" value="P-loop_NTPase"/>
</dbReference>
<keyword evidence="9" id="KW-0472">Membrane</keyword>
<dbReference type="OrthoDB" id="9776369at2"/>
<dbReference type="PROSITE" id="PS00211">
    <property type="entry name" value="ABC_TRANSPORTER_1"/>
    <property type="match status" value="1"/>
</dbReference>
<proteinExistence type="predicted"/>
<dbReference type="SMART" id="SM00382">
    <property type="entry name" value="AAA"/>
    <property type="match status" value="2"/>
</dbReference>
<dbReference type="CDD" id="cd03215">
    <property type="entry name" value="ABC_Carb_Monos_II"/>
    <property type="match status" value="1"/>
</dbReference>
<organism evidence="11 12">
    <name type="scientific">Chelonobacter oris</name>
    <dbReference type="NCBI Taxonomy" id="505317"/>
    <lineage>
        <taxon>Bacteria</taxon>
        <taxon>Pseudomonadati</taxon>
        <taxon>Pseudomonadota</taxon>
        <taxon>Gammaproteobacteria</taxon>
        <taxon>Pasteurellales</taxon>
        <taxon>Pasteurellaceae</taxon>
        <taxon>Chelonobacter</taxon>
    </lineage>
</organism>
<keyword evidence="7" id="KW-0067">ATP-binding</keyword>
<dbReference type="GO" id="GO:0016887">
    <property type="term" value="F:ATP hydrolysis activity"/>
    <property type="evidence" value="ECO:0007669"/>
    <property type="project" value="InterPro"/>
</dbReference>
<evidence type="ECO:0000256" key="3">
    <source>
        <dbReference type="ARBA" id="ARBA00022475"/>
    </source>
</evidence>
<dbReference type="RefSeq" id="WP_034616276.1">
    <property type="nucleotide sequence ID" value="NZ_JSUM01000013.1"/>
</dbReference>
<keyword evidence="8" id="KW-1278">Translocase</keyword>
<evidence type="ECO:0000256" key="1">
    <source>
        <dbReference type="ARBA" id="ARBA00004202"/>
    </source>
</evidence>
<accession>A0A0A3AL81</accession>
<evidence type="ECO:0000256" key="6">
    <source>
        <dbReference type="ARBA" id="ARBA00022741"/>
    </source>
</evidence>
<dbReference type="EMBL" id="JSUM01000013">
    <property type="protein sequence ID" value="KGQ70086.1"/>
    <property type="molecule type" value="Genomic_DNA"/>
</dbReference>
<keyword evidence="6" id="KW-0547">Nucleotide-binding</keyword>
<sequence>MVTERLSMRGMTKRYGSVTVLQNVSFNVRPGEVHALIGENGAGKSTLLNLLSGVRAATEGEIYVDGQKATINSPRAAQEYGIAMIHQELQNVPELSVFQNMFLGHSLTKSFGFFVDKAKERKIAQEVLYDLDPTINPNMPIKTLKVAQQQIVEIARALLGNARIIAMDEPTSSLTPSEFRRLSELIKALAKKGVSIIYVSHKMDELFQVCDRATILRDGQFIDCVDMANETEETLVTKMVGRKIEKLIHRSFKTDECILEVKNLGRESAVKNVSFSAHKGEVLGISGLVGAGRTELFRLIAGLDKPTSGEIFVNGQALTLHSARAAIKMGIGLVPEDRKKEGILKDRSVSINIAMPSMRRFSRSGFIRKSYLQAISHQLMMDLNLKPLNLDKTVGTFSGGNQQKVIIGRWLAAGTKIYLFDEPTRGIDIGTKSEIYNLIENLAQAGNVVLVVSSEMPEIIRVSDRVLVMKEGKIAAELIGDDINETNIGQYAIGQEKPLAA</sequence>
<evidence type="ECO:0000259" key="10">
    <source>
        <dbReference type="PROSITE" id="PS50893"/>
    </source>
</evidence>
<comment type="subcellular location">
    <subcellularLocation>
        <location evidence="1">Cell membrane</location>
        <topology evidence="1">Peripheral membrane protein</topology>
    </subcellularLocation>
</comment>
<keyword evidence="3" id="KW-1003">Cell membrane</keyword>
<gene>
    <name evidence="11" type="ORF">OA57_08480</name>
</gene>
<keyword evidence="12" id="KW-1185">Reference proteome</keyword>
<feature type="domain" description="ABC transporter" evidence="10">
    <location>
        <begin position="252"/>
        <end position="496"/>
    </location>
</feature>